<gene>
    <name evidence="1" type="ORF">DERP_007546</name>
</gene>
<reference evidence="1 2" key="1">
    <citation type="journal article" date="2018" name="J. Allergy Clin. Immunol.">
        <title>High-quality assembly of Dermatophagoides pteronyssinus genome and transcriptome reveals a wide range of novel allergens.</title>
        <authorList>
            <person name="Liu X.Y."/>
            <person name="Yang K.Y."/>
            <person name="Wang M.Q."/>
            <person name="Kwok J.S."/>
            <person name="Zeng X."/>
            <person name="Yang Z."/>
            <person name="Xiao X.J."/>
            <person name="Lau C.P."/>
            <person name="Li Y."/>
            <person name="Huang Z.M."/>
            <person name="Ba J.G."/>
            <person name="Yim A.K."/>
            <person name="Ouyang C.Y."/>
            <person name="Ngai S.M."/>
            <person name="Chan T.F."/>
            <person name="Leung E.L."/>
            <person name="Liu L."/>
            <person name="Liu Z.G."/>
            <person name="Tsui S.K."/>
        </authorList>
    </citation>
    <scope>NUCLEOTIDE SEQUENCE [LARGE SCALE GENOMIC DNA]</scope>
    <source>
        <strain evidence="1">Derp</strain>
    </source>
</reference>
<evidence type="ECO:0000313" key="2">
    <source>
        <dbReference type="Proteomes" id="UP000887458"/>
    </source>
</evidence>
<reference evidence="1 2" key="2">
    <citation type="journal article" date="2022" name="Mol. Biol. Evol.">
        <title>Comparative Genomics Reveals Insights into the Divergent Evolution of Astigmatic Mites and Household Pest Adaptations.</title>
        <authorList>
            <person name="Xiong Q."/>
            <person name="Wan A.T."/>
            <person name="Liu X."/>
            <person name="Fung C.S."/>
            <person name="Xiao X."/>
            <person name="Malainual N."/>
            <person name="Hou J."/>
            <person name="Wang L."/>
            <person name="Wang M."/>
            <person name="Yang K.Y."/>
            <person name="Cui Y."/>
            <person name="Leung E.L."/>
            <person name="Nong W."/>
            <person name="Shin S.K."/>
            <person name="Au S.W."/>
            <person name="Jeong K.Y."/>
            <person name="Chew F.T."/>
            <person name="Hui J.H."/>
            <person name="Leung T.F."/>
            <person name="Tungtrongchitr A."/>
            <person name="Zhong N."/>
            <person name="Liu Z."/>
            <person name="Tsui S.K."/>
        </authorList>
    </citation>
    <scope>NUCLEOTIDE SEQUENCE [LARGE SCALE GENOMIC DNA]</scope>
    <source>
        <strain evidence="1">Derp</strain>
    </source>
</reference>
<dbReference type="EMBL" id="NJHN03000034">
    <property type="protein sequence ID" value="KAH9422955.1"/>
    <property type="molecule type" value="Genomic_DNA"/>
</dbReference>
<accession>A0ABQ8JKM4</accession>
<dbReference type="Proteomes" id="UP000887458">
    <property type="component" value="Unassembled WGS sequence"/>
</dbReference>
<proteinExistence type="predicted"/>
<evidence type="ECO:0000313" key="1">
    <source>
        <dbReference type="EMBL" id="KAH9422955.1"/>
    </source>
</evidence>
<sequence length="70" mass="8189">MNVRNKIEKKRAGYISPLRCIEMRLSIASKSIHDMLFIYCQILKKRDISTVSNQLHLQVDVNICQKNDLI</sequence>
<organism evidence="1 2">
    <name type="scientific">Dermatophagoides pteronyssinus</name>
    <name type="common">European house dust mite</name>
    <dbReference type="NCBI Taxonomy" id="6956"/>
    <lineage>
        <taxon>Eukaryota</taxon>
        <taxon>Metazoa</taxon>
        <taxon>Ecdysozoa</taxon>
        <taxon>Arthropoda</taxon>
        <taxon>Chelicerata</taxon>
        <taxon>Arachnida</taxon>
        <taxon>Acari</taxon>
        <taxon>Acariformes</taxon>
        <taxon>Sarcoptiformes</taxon>
        <taxon>Astigmata</taxon>
        <taxon>Psoroptidia</taxon>
        <taxon>Analgoidea</taxon>
        <taxon>Pyroglyphidae</taxon>
        <taxon>Dermatophagoidinae</taxon>
        <taxon>Dermatophagoides</taxon>
    </lineage>
</organism>
<comment type="caution">
    <text evidence="1">The sequence shown here is derived from an EMBL/GenBank/DDBJ whole genome shotgun (WGS) entry which is preliminary data.</text>
</comment>
<keyword evidence="2" id="KW-1185">Reference proteome</keyword>
<name>A0ABQ8JKM4_DERPT</name>
<protein>
    <submittedName>
        <fullName evidence="1">Uncharacterized protein</fullName>
    </submittedName>
</protein>